<name>A0ABQ8HC34_9ROSI</name>
<evidence type="ECO:0000256" key="1">
    <source>
        <dbReference type="SAM" id="MobiDB-lite"/>
    </source>
</evidence>
<organism evidence="3 4">
    <name type="scientific">Xanthoceras sorbifolium</name>
    <dbReference type="NCBI Taxonomy" id="99658"/>
    <lineage>
        <taxon>Eukaryota</taxon>
        <taxon>Viridiplantae</taxon>
        <taxon>Streptophyta</taxon>
        <taxon>Embryophyta</taxon>
        <taxon>Tracheophyta</taxon>
        <taxon>Spermatophyta</taxon>
        <taxon>Magnoliopsida</taxon>
        <taxon>eudicotyledons</taxon>
        <taxon>Gunneridae</taxon>
        <taxon>Pentapetalae</taxon>
        <taxon>rosids</taxon>
        <taxon>malvids</taxon>
        <taxon>Sapindales</taxon>
        <taxon>Sapindaceae</taxon>
        <taxon>Xanthoceroideae</taxon>
        <taxon>Xanthoceras</taxon>
    </lineage>
</organism>
<dbReference type="Pfam" id="PF25568">
    <property type="entry name" value="AAA_lid_At3g28540"/>
    <property type="match status" value="1"/>
</dbReference>
<evidence type="ECO:0000313" key="4">
    <source>
        <dbReference type="Proteomes" id="UP000827721"/>
    </source>
</evidence>
<dbReference type="Proteomes" id="UP000827721">
    <property type="component" value="Unassembled WGS sequence"/>
</dbReference>
<keyword evidence="4" id="KW-1185">Reference proteome</keyword>
<protein>
    <recommendedName>
        <fullName evidence="2">AAA+ ATPase At3g28540-like C-terminal domain-containing protein</fullName>
    </recommendedName>
</protein>
<sequence length="100" mass="11634">MDKHIEMPYCCFEAFKGLANNYLDIYLHELFAEIGSLLAETNMTPADVAENIMPQYDEEDAESCLKNLIEALKEEKEEEEAQLKPKKEEKEKEICFPKNE</sequence>
<dbReference type="PANTHER" id="PTHR23070">
    <property type="entry name" value="BCS1 AAA-TYPE ATPASE"/>
    <property type="match status" value="1"/>
</dbReference>
<accession>A0ABQ8HC34</accession>
<gene>
    <name evidence="3" type="ORF">JRO89_XS12G0090100</name>
</gene>
<evidence type="ECO:0000313" key="3">
    <source>
        <dbReference type="EMBL" id="KAH7553980.1"/>
    </source>
</evidence>
<feature type="domain" description="AAA+ ATPase At3g28540-like C-terminal" evidence="2">
    <location>
        <begin position="10"/>
        <end position="82"/>
    </location>
</feature>
<reference evidence="3 4" key="1">
    <citation type="submission" date="2021-02" db="EMBL/GenBank/DDBJ databases">
        <title>Plant Genome Project.</title>
        <authorList>
            <person name="Zhang R.-G."/>
        </authorList>
    </citation>
    <scope>NUCLEOTIDE SEQUENCE [LARGE SCALE GENOMIC DNA]</scope>
    <source>
        <tissue evidence="3">Leaves</tissue>
    </source>
</reference>
<proteinExistence type="predicted"/>
<feature type="region of interest" description="Disordered" evidence="1">
    <location>
        <begin position="76"/>
        <end position="100"/>
    </location>
</feature>
<dbReference type="InterPro" id="IPR050747">
    <property type="entry name" value="Mitochondrial_chaperone_BCS1"/>
</dbReference>
<dbReference type="InterPro" id="IPR058017">
    <property type="entry name" value="At3g28540-like_C"/>
</dbReference>
<comment type="caution">
    <text evidence="3">The sequence shown here is derived from an EMBL/GenBank/DDBJ whole genome shotgun (WGS) entry which is preliminary data.</text>
</comment>
<dbReference type="Gene3D" id="6.10.280.40">
    <property type="match status" value="1"/>
</dbReference>
<evidence type="ECO:0000259" key="2">
    <source>
        <dbReference type="Pfam" id="PF25568"/>
    </source>
</evidence>
<dbReference type="EMBL" id="JAFEMO010000012">
    <property type="protein sequence ID" value="KAH7553980.1"/>
    <property type="molecule type" value="Genomic_DNA"/>
</dbReference>